<keyword evidence="8" id="KW-1185">Reference proteome</keyword>
<dbReference type="WBParaSite" id="Pan_g7494.t1">
    <property type="protein sequence ID" value="Pan_g7494.t1"/>
    <property type="gene ID" value="Pan_g7494"/>
</dbReference>
<feature type="compositionally biased region" description="Low complexity" evidence="6">
    <location>
        <begin position="313"/>
        <end position="327"/>
    </location>
</feature>
<dbReference type="InterPro" id="IPR008906">
    <property type="entry name" value="HATC_C_dom"/>
</dbReference>
<accession>A0A7E4W8T8</accession>
<dbReference type="SUPFAM" id="SSF53098">
    <property type="entry name" value="Ribonuclease H-like"/>
    <property type="match status" value="1"/>
</dbReference>
<feature type="region of interest" description="Disordered" evidence="6">
    <location>
        <begin position="311"/>
        <end position="392"/>
    </location>
</feature>
<dbReference type="InterPro" id="IPR052035">
    <property type="entry name" value="ZnF_BED_domain_contain"/>
</dbReference>
<keyword evidence="4" id="KW-0862">Zinc</keyword>
<keyword evidence="5" id="KW-0539">Nucleus</keyword>
<keyword evidence="3" id="KW-0863">Zinc-finger</keyword>
<keyword evidence="2" id="KW-0479">Metal-binding</keyword>
<reference evidence="9" key="2">
    <citation type="submission" date="2020-10" db="UniProtKB">
        <authorList>
            <consortium name="WormBaseParasite"/>
        </authorList>
    </citation>
    <scope>IDENTIFICATION</scope>
</reference>
<feature type="compositionally biased region" description="Low complexity" evidence="6">
    <location>
        <begin position="338"/>
        <end position="361"/>
    </location>
</feature>
<comment type="subcellular location">
    <subcellularLocation>
        <location evidence="1">Nucleus</location>
    </subcellularLocation>
</comment>
<evidence type="ECO:0000256" key="6">
    <source>
        <dbReference type="SAM" id="MobiDB-lite"/>
    </source>
</evidence>
<evidence type="ECO:0000259" key="7">
    <source>
        <dbReference type="Pfam" id="PF05699"/>
    </source>
</evidence>
<dbReference type="AlphaFoldDB" id="A0A7E4W8T8"/>
<sequence>MRYAAFVHVRFASGHGLRAFDGSVPTAHSTRRCYQSPFTRGTAAFCAIYETVVTGEMSLAAASSGAPEAKKFRYSLPTQVVVNNFEFDNDKKLKCEDIADTSNYDEPTVENGENGLDLSSKLPSSSPERPCKREIRSPSPAPSQASTGLAASTPLGNGYDLNLSMLFQQASQIMKIQTAASKEELKAAILAQSRGPPPVVPPTPPAPIPGALAVAASPAAQLFKEDDWSWHRNPAAAIRSGGTNKQTPVWKYFVYNKGENLSRCIIGDCTYMLKGPHTSTLACHLKKHPAEYAEFQKLKLKFQQDYTRERNASQLNSSMSRVSQSSSAENSACQTPISSAQNNMSLNNNNNSLSALNNMFNGNSKKFESPPPTNTGIFGANGTTPKAKSQNKHSSMTDILNLLNARANATASVKESTPPVQQQLPPPPTSSQPCMPEIPVTNGPSPMLPFPAAAFMAAQSNPFLMNFLKQNAMNNLNNNNNEASPSPTPIARSHSPLVQQSTPHCEVQKKWRQHDHKQREVEIKLSLALAAAQLPCEFIKNPFFRDFIEAAQPQFVMPQDASQIDDLINTQCVATTQTVKAQLAIAPKVALLVDVLNVNSSLLKSVDENTDDNDQLQQKTIYICVSASYFSSDSQAMEVVLLGVRKLGTELEMSESVKMTVDQLMAEYDLEWDRVSRVVTNGLTDLNVSPSIFPRHLEPYNRELTLSLINTFDTNHAIIELKKVFYKMVHRFVERPQALSQLNKLVGHAVKLPIGETFLNLAERVLKIKDQFLTVCGDQPYENPVPMLNDHEWVQLENAVKLLSLFRVHMSVIHDGRYATIDRVVPSLMQLKVSLERDFNALGDLPLRLLDDLYMRAQYILDGSSPKFDGSFITATALNPQLMMLLDDAQMAFAKNTIEKQLSERMRQNDDAQNRRTKPMLSGVDALLAAVSERKNSNVSSAAVSPPLSSASSTTSEVSATPSASTASTLYPDLIQAANQRRKLFQDRQQNGKNVYAEAMVQSYFDDIMNAVTASPSSPNLASPTNMPPLQFWQMHAAKYSQLSDIATELLTVPSCTVSLERLFNTDGKSQSNPHSLELQLLKALNNPTRMERDAILRFNSAFIPKSH</sequence>
<protein>
    <submittedName>
        <fullName evidence="9">Dimer_Tnp_hAT domain-containing protein</fullName>
    </submittedName>
</protein>
<dbReference type="PANTHER" id="PTHR46481:SF10">
    <property type="entry name" value="ZINC FINGER BED DOMAIN-CONTAINING PROTEIN 39"/>
    <property type="match status" value="1"/>
</dbReference>
<evidence type="ECO:0000256" key="5">
    <source>
        <dbReference type="ARBA" id="ARBA00023242"/>
    </source>
</evidence>
<name>A0A7E4W8T8_PANRE</name>
<feature type="compositionally biased region" description="Low complexity" evidence="6">
    <location>
        <begin position="118"/>
        <end position="127"/>
    </location>
</feature>
<organism evidence="8 9">
    <name type="scientific">Panagrellus redivivus</name>
    <name type="common">Microworm</name>
    <dbReference type="NCBI Taxonomy" id="6233"/>
    <lineage>
        <taxon>Eukaryota</taxon>
        <taxon>Metazoa</taxon>
        <taxon>Ecdysozoa</taxon>
        <taxon>Nematoda</taxon>
        <taxon>Chromadorea</taxon>
        <taxon>Rhabditida</taxon>
        <taxon>Tylenchina</taxon>
        <taxon>Panagrolaimomorpha</taxon>
        <taxon>Panagrolaimoidea</taxon>
        <taxon>Panagrolaimidae</taxon>
        <taxon>Panagrellus</taxon>
    </lineage>
</organism>
<reference evidence="8" key="1">
    <citation type="journal article" date="2013" name="Genetics">
        <title>The draft genome and transcriptome of Panagrellus redivivus are shaped by the harsh demands of a free-living lifestyle.</title>
        <authorList>
            <person name="Srinivasan J."/>
            <person name="Dillman A.R."/>
            <person name="Macchietto M.G."/>
            <person name="Heikkinen L."/>
            <person name="Lakso M."/>
            <person name="Fracchia K.M."/>
            <person name="Antoshechkin I."/>
            <person name="Mortazavi A."/>
            <person name="Wong G."/>
            <person name="Sternberg P.W."/>
        </authorList>
    </citation>
    <scope>NUCLEOTIDE SEQUENCE [LARGE SCALE GENOMIC DNA]</scope>
    <source>
        <strain evidence="8">MT8872</strain>
    </source>
</reference>
<dbReference type="InterPro" id="IPR012337">
    <property type="entry name" value="RNaseH-like_sf"/>
</dbReference>
<evidence type="ECO:0000256" key="3">
    <source>
        <dbReference type="ARBA" id="ARBA00022771"/>
    </source>
</evidence>
<evidence type="ECO:0000313" key="8">
    <source>
        <dbReference type="Proteomes" id="UP000492821"/>
    </source>
</evidence>
<evidence type="ECO:0000256" key="4">
    <source>
        <dbReference type="ARBA" id="ARBA00022833"/>
    </source>
</evidence>
<dbReference type="Proteomes" id="UP000492821">
    <property type="component" value="Unassembled WGS sequence"/>
</dbReference>
<dbReference type="GO" id="GO:0005634">
    <property type="term" value="C:nucleus"/>
    <property type="evidence" value="ECO:0007669"/>
    <property type="project" value="UniProtKB-SubCell"/>
</dbReference>
<feature type="region of interest" description="Disordered" evidence="6">
    <location>
        <begin position="939"/>
        <end position="964"/>
    </location>
</feature>
<feature type="domain" description="HAT C-terminal dimerisation" evidence="7">
    <location>
        <begin position="1025"/>
        <end position="1071"/>
    </location>
</feature>
<dbReference type="GO" id="GO:0046983">
    <property type="term" value="F:protein dimerization activity"/>
    <property type="evidence" value="ECO:0007669"/>
    <property type="project" value="InterPro"/>
</dbReference>
<dbReference type="Pfam" id="PF05699">
    <property type="entry name" value="Dimer_Tnp_hAT"/>
    <property type="match status" value="1"/>
</dbReference>
<dbReference type="GO" id="GO:0008270">
    <property type="term" value="F:zinc ion binding"/>
    <property type="evidence" value="ECO:0007669"/>
    <property type="project" value="UniProtKB-KW"/>
</dbReference>
<feature type="region of interest" description="Disordered" evidence="6">
    <location>
        <begin position="102"/>
        <end position="151"/>
    </location>
</feature>
<feature type="compositionally biased region" description="Polar residues" evidence="6">
    <location>
        <begin position="328"/>
        <end position="337"/>
    </location>
</feature>
<dbReference type="PANTHER" id="PTHR46481">
    <property type="entry name" value="ZINC FINGER BED DOMAIN-CONTAINING PROTEIN 4"/>
    <property type="match status" value="1"/>
</dbReference>
<evidence type="ECO:0000256" key="2">
    <source>
        <dbReference type="ARBA" id="ARBA00022723"/>
    </source>
</evidence>
<proteinExistence type="predicted"/>
<feature type="compositionally biased region" description="Polar residues" evidence="6">
    <location>
        <begin position="381"/>
        <end position="392"/>
    </location>
</feature>
<evidence type="ECO:0000256" key="1">
    <source>
        <dbReference type="ARBA" id="ARBA00004123"/>
    </source>
</evidence>
<feature type="region of interest" description="Disordered" evidence="6">
    <location>
        <begin position="409"/>
        <end position="432"/>
    </location>
</feature>
<evidence type="ECO:0000313" key="9">
    <source>
        <dbReference type="WBParaSite" id="Pan_g7494.t1"/>
    </source>
</evidence>